<name>N8Q4G0_9GAMM</name>
<comment type="caution">
    <text evidence="2">The sequence shown here is derived from an EMBL/GenBank/DDBJ whole genome shotgun (WGS) entry which is preliminary data.</text>
</comment>
<keyword evidence="1" id="KW-0812">Transmembrane</keyword>
<evidence type="ECO:0000256" key="1">
    <source>
        <dbReference type="SAM" id="Phobius"/>
    </source>
</evidence>
<organism evidence="2 3">
    <name type="scientific">Acinetobacter parvus NIPH 1103</name>
    <dbReference type="NCBI Taxonomy" id="1217671"/>
    <lineage>
        <taxon>Bacteria</taxon>
        <taxon>Pseudomonadati</taxon>
        <taxon>Pseudomonadota</taxon>
        <taxon>Gammaproteobacteria</taxon>
        <taxon>Moraxellales</taxon>
        <taxon>Moraxellaceae</taxon>
        <taxon>Acinetobacter</taxon>
    </lineage>
</organism>
<gene>
    <name evidence="2" type="ORF">F989_01623</name>
</gene>
<evidence type="ECO:0000313" key="3">
    <source>
        <dbReference type="Proteomes" id="UP000018426"/>
    </source>
</evidence>
<reference evidence="2 3" key="1">
    <citation type="submission" date="2013-02" db="EMBL/GenBank/DDBJ databases">
        <title>The Genome Sequence of Acinetobacter parvus NIPH 1103.</title>
        <authorList>
            <consortium name="The Broad Institute Genome Sequencing Platform"/>
            <consortium name="The Broad Institute Genome Sequencing Center for Infectious Disease"/>
            <person name="Cerqueira G."/>
            <person name="Feldgarden M."/>
            <person name="Courvalin P."/>
            <person name="Perichon B."/>
            <person name="Grillot-Courvalin C."/>
            <person name="Clermont D."/>
            <person name="Rocha E."/>
            <person name="Yoon E.-J."/>
            <person name="Nemec A."/>
            <person name="Walker B."/>
            <person name="Young S.K."/>
            <person name="Zeng Q."/>
            <person name="Gargeya S."/>
            <person name="Fitzgerald M."/>
            <person name="Haas B."/>
            <person name="Abouelleil A."/>
            <person name="Alvarado L."/>
            <person name="Arachchi H.M."/>
            <person name="Berlin A.M."/>
            <person name="Chapman S.B."/>
            <person name="Dewar J."/>
            <person name="Goldberg J."/>
            <person name="Griggs A."/>
            <person name="Gujja S."/>
            <person name="Hansen M."/>
            <person name="Howarth C."/>
            <person name="Imamovic A."/>
            <person name="Larimer J."/>
            <person name="McCowan C."/>
            <person name="Murphy C."/>
            <person name="Neiman D."/>
            <person name="Pearson M."/>
            <person name="Priest M."/>
            <person name="Roberts A."/>
            <person name="Saif S."/>
            <person name="Shea T."/>
            <person name="Sisk P."/>
            <person name="Sykes S."/>
            <person name="Wortman J."/>
            <person name="Nusbaum C."/>
            <person name="Birren B."/>
        </authorList>
    </citation>
    <scope>NUCLEOTIDE SEQUENCE [LARGE SCALE GENOMIC DNA]</scope>
    <source>
        <strain evidence="2 3">NIPH 1103</strain>
    </source>
</reference>
<evidence type="ECO:0000313" key="2">
    <source>
        <dbReference type="EMBL" id="ENU33420.1"/>
    </source>
</evidence>
<feature type="transmembrane region" description="Helical" evidence="1">
    <location>
        <begin position="17"/>
        <end position="38"/>
    </location>
</feature>
<protein>
    <submittedName>
        <fullName evidence="2">Uncharacterized protein</fullName>
    </submittedName>
</protein>
<dbReference type="EMBL" id="APOL01000025">
    <property type="protein sequence ID" value="ENU33420.1"/>
    <property type="molecule type" value="Genomic_DNA"/>
</dbReference>
<keyword evidence="1" id="KW-0472">Membrane</keyword>
<dbReference type="PATRIC" id="fig|1217671.3.peg.1603"/>
<proteinExistence type="predicted"/>
<sequence>MCHASFFTSSAFPKAELFFACMVVIILSILYISIPLIIQSHQEYIKTQQVLTEITSLRAPSNKLMSSHPKELDKNKKELQTFRQVVDAQIDETILTLQNNGFDVIALQLGTDLKPKLAKASAQH</sequence>
<dbReference type="Proteomes" id="UP000018426">
    <property type="component" value="Unassembled WGS sequence"/>
</dbReference>
<dbReference type="HOGENOM" id="CLU_1998964_0_0_6"/>
<keyword evidence="1" id="KW-1133">Transmembrane helix</keyword>
<dbReference type="AlphaFoldDB" id="N8Q4G0"/>
<accession>N8Q4G0</accession>